<feature type="compositionally biased region" description="Low complexity" evidence="1">
    <location>
        <begin position="206"/>
        <end position="218"/>
    </location>
</feature>
<feature type="region of interest" description="Disordered" evidence="1">
    <location>
        <begin position="1"/>
        <end position="240"/>
    </location>
</feature>
<dbReference type="EMBL" id="BMTD01000001">
    <property type="protein sequence ID" value="GGU77264.1"/>
    <property type="molecule type" value="Genomic_DNA"/>
</dbReference>
<gene>
    <name evidence="2" type="ORF">GCM10010260_07060</name>
</gene>
<proteinExistence type="predicted"/>
<feature type="compositionally biased region" description="Basic and acidic residues" evidence="1">
    <location>
        <begin position="32"/>
        <end position="43"/>
    </location>
</feature>
<evidence type="ECO:0000313" key="2">
    <source>
        <dbReference type="EMBL" id="GGU77264.1"/>
    </source>
</evidence>
<keyword evidence="3" id="KW-1185">Reference proteome</keyword>
<comment type="caution">
    <text evidence="2">The sequence shown here is derived from an EMBL/GenBank/DDBJ whole genome shotgun (WGS) entry which is preliminary data.</text>
</comment>
<feature type="compositionally biased region" description="Acidic residues" evidence="1">
    <location>
        <begin position="16"/>
        <end position="26"/>
    </location>
</feature>
<protein>
    <submittedName>
        <fullName evidence="2">Uncharacterized protein</fullName>
    </submittedName>
</protein>
<evidence type="ECO:0000256" key="1">
    <source>
        <dbReference type="SAM" id="MobiDB-lite"/>
    </source>
</evidence>
<organism evidence="2 3">
    <name type="scientific">Streptomyces filipinensis</name>
    <dbReference type="NCBI Taxonomy" id="66887"/>
    <lineage>
        <taxon>Bacteria</taxon>
        <taxon>Bacillati</taxon>
        <taxon>Actinomycetota</taxon>
        <taxon>Actinomycetes</taxon>
        <taxon>Kitasatosporales</taxon>
        <taxon>Streptomycetaceae</taxon>
        <taxon>Streptomyces</taxon>
    </lineage>
</organism>
<reference evidence="2" key="2">
    <citation type="submission" date="2020-09" db="EMBL/GenBank/DDBJ databases">
        <authorList>
            <person name="Sun Q."/>
            <person name="Ohkuma M."/>
        </authorList>
    </citation>
    <scope>NUCLEOTIDE SEQUENCE</scope>
    <source>
        <strain evidence="2">JCM 4369</strain>
    </source>
</reference>
<accession>A0A918I600</accession>
<feature type="compositionally biased region" description="Low complexity" evidence="1">
    <location>
        <begin position="226"/>
        <end position="239"/>
    </location>
</feature>
<dbReference type="RefSeq" id="WP_308436250.1">
    <property type="nucleotide sequence ID" value="NZ_BMTD01000001.1"/>
</dbReference>
<reference evidence="2" key="1">
    <citation type="journal article" date="2014" name="Int. J. Syst. Evol. Microbiol.">
        <title>Complete genome sequence of Corynebacterium casei LMG S-19264T (=DSM 44701T), isolated from a smear-ripened cheese.</title>
        <authorList>
            <consortium name="US DOE Joint Genome Institute (JGI-PGF)"/>
            <person name="Walter F."/>
            <person name="Albersmeier A."/>
            <person name="Kalinowski J."/>
            <person name="Ruckert C."/>
        </authorList>
    </citation>
    <scope>NUCLEOTIDE SEQUENCE</scope>
    <source>
        <strain evidence="2">JCM 4369</strain>
    </source>
</reference>
<feature type="compositionally biased region" description="Basic and acidic residues" evidence="1">
    <location>
        <begin position="67"/>
        <end position="78"/>
    </location>
</feature>
<sequence>MSDRTSDSGGRFTPPPDEDWTPEDDTAPGRRTAREPRPEERLPGEPPSPAATPSRRAGSTGPGREGLTADDRTPEDTSPHPPGPAGAGTAGRGTPDEEAPRTGPGSGARAETGSEGLRPGTEDLASGTGGAGGMPGEGRTTGGSGTVPESRTRGESGVRGQSPARRDDGLPGGTGLPGEGTMPDDGLGVPFPGETGAREASSTESPAPDTWPAAPAPGGRSGGVGERAPAPSGAAAPLLPHDETDHWERRMRQLAAGFVDEPRGAVEEADRALEEIVARFGEAVDRRRRTLRRSWEASEDRGPGSETDTEQLRLALRDYRELAGRLLHL</sequence>
<feature type="compositionally biased region" description="Gly residues" evidence="1">
    <location>
        <begin position="127"/>
        <end position="145"/>
    </location>
</feature>
<evidence type="ECO:0000313" key="3">
    <source>
        <dbReference type="Proteomes" id="UP000618795"/>
    </source>
</evidence>
<name>A0A918I600_9ACTN</name>
<dbReference type="AlphaFoldDB" id="A0A918I600"/>
<dbReference type="Proteomes" id="UP000618795">
    <property type="component" value="Unassembled WGS sequence"/>
</dbReference>